<proteinExistence type="predicted"/>
<organism evidence="2 3">
    <name type="scientific">Acinetobacter johnsonii</name>
    <dbReference type="NCBI Taxonomy" id="40214"/>
    <lineage>
        <taxon>Bacteria</taxon>
        <taxon>Pseudomonadati</taxon>
        <taxon>Pseudomonadota</taxon>
        <taxon>Gammaproteobacteria</taxon>
        <taxon>Moraxellales</taxon>
        <taxon>Moraxellaceae</taxon>
        <taxon>Acinetobacter</taxon>
    </lineage>
</organism>
<feature type="chain" id="PRO_5012435977" description="Spore coat protein U domain-containing protein" evidence="1">
    <location>
        <begin position="24"/>
        <end position="172"/>
    </location>
</feature>
<dbReference type="Proteomes" id="UP000196240">
    <property type="component" value="Unassembled WGS sequence"/>
</dbReference>
<evidence type="ECO:0000313" key="3">
    <source>
        <dbReference type="Proteomes" id="UP000196240"/>
    </source>
</evidence>
<evidence type="ECO:0008006" key="4">
    <source>
        <dbReference type="Google" id="ProtNLM"/>
    </source>
</evidence>
<evidence type="ECO:0000256" key="1">
    <source>
        <dbReference type="SAM" id="SignalP"/>
    </source>
</evidence>
<sequence precursor="true">MNNLLKMSLMAVTLGLGSTAVFATEERPAPDPDECNEGPCKGYIPIHVTVPKRCAVKVPKNPIILKDGETETASFQVGANANYRLVVDTANRLGAGATVESEAKNGGNAVGIEVRTRKAGSPTVIQLNDPQVNTAPGPGGWNTYNVEVKSDYVGMSKPAGTYSDNYSITVSF</sequence>
<reference evidence="2 3" key="1">
    <citation type="submission" date="2017-02" db="EMBL/GenBank/DDBJ databases">
        <authorList>
            <person name="Peterson S.W."/>
        </authorList>
    </citation>
    <scope>NUCLEOTIDE SEQUENCE [LARGE SCALE GENOMIC DNA]</scope>
    <source>
        <strain evidence="2">C6</strain>
    </source>
</reference>
<dbReference type="RefSeq" id="WP_087014680.1">
    <property type="nucleotide sequence ID" value="NZ_FUUY01000015.1"/>
</dbReference>
<dbReference type="AlphaFoldDB" id="A0A1R7QH02"/>
<protein>
    <recommendedName>
        <fullName evidence="4">Spore coat protein U domain-containing protein</fullName>
    </recommendedName>
</protein>
<keyword evidence="1" id="KW-0732">Signal</keyword>
<evidence type="ECO:0000313" key="2">
    <source>
        <dbReference type="EMBL" id="SJX23553.1"/>
    </source>
</evidence>
<gene>
    <name evidence="2" type="ORF">ACNJC6_03224</name>
</gene>
<dbReference type="EMBL" id="FUUY01000015">
    <property type="protein sequence ID" value="SJX23553.1"/>
    <property type="molecule type" value="Genomic_DNA"/>
</dbReference>
<accession>A0A1R7QH02</accession>
<feature type="signal peptide" evidence="1">
    <location>
        <begin position="1"/>
        <end position="23"/>
    </location>
</feature>
<name>A0A1R7QH02_ACIJO</name>